<dbReference type="EMBL" id="OBDY01000017">
    <property type="protein sequence ID" value="SNY56342.1"/>
    <property type="molecule type" value="Genomic_DNA"/>
</dbReference>
<keyword evidence="2" id="KW-1185">Reference proteome</keyword>
<gene>
    <name evidence="1" type="ORF">SAMN05421748_117135</name>
</gene>
<dbReference type="Proteomes" id="UP000219612">
    <property type="component" value="Unassembled WGS sequence"/>
</dbReference>
<proteinExistence type="predicted"/>
<evidence type="ECO:0000313" key="2">
    <source>
        <dbReference type="Proteomes" id="UP000219612"/>
    </source>
</evidence>
<dbReference type="OrthoDB" id="3295168at2"/>
<organism evidence="1 2">
    <name type="scientific">Paractinoplanes atraurantiacus</name>
    <dbReference type="NCBI Taxonomy" id="1036182"/>
    <lineage>
        <taxon>Bacteria</taxon>
        <taxon>Bacillati</taxon>
        <taxon>Actinomycetota</taxon>
        <taxon>Actinomycetes</taxon>
        <taxon>Micromonosporales</taxon>
        <taxon>Micromonosporaceae</taxon>
        <taxon>Paractinoplanes</taxon>
    </lineage>
</organism>
<dbReference type="AlphaFoldDB" id="A0A285J7Z5"/>
<dbReference type="RefSeq" id="WP_097324728.1">
    <property type="nucleotide sequence ID" value="NZ_OBDY01000017.1"/>
</dbReference>
<sequence length="170" mass="18314">MRLPRYEDAPLVDASGWVEDELFWPAFLYCVGLAQGAPEAFDVDLGDLEAYLENFEDPGQWPVFAVAVAGGTLHLVVCTMPDDAGIDWVVDEGVRAADPGPHYTDDHGLPWPLLPSDPASLLLALPAFGNPDVPEPVRAAVSHALRSVGAAKMLNELADDLLTHRACLLM</sequence>
<evidence type="ECO:0000313" key="1">
    <source>
        <dbReference type="EMBL" id="SNY56342.1"/>
    </source>
</evidence>
<accession>A0A285J7Z5</accession>
<protein>
    <submittedName>
        <fullName evidence="1">Uncharacterized protein</fullName>
    </submittedName>
</protein>
<name>A0A285J7Z5_9ACTN</name>
<reference evidence="1 2" key="1">
    <citation type="submission" date="2017-09" db="EMBL/GenBank/DDBJ databases">
        <authorList>
            <person name="Ehlers B."/>
            <person name="Leendertz F.H."/>
        </authorList>
    </citation>
    <scope>NUCLEOTIDE SEQUENCE [LARGE SCALE GENOMIC DNA]</scope>
    <source>
        <strain evidence="1 2">CGMCC 4.6857</strain>
    </source>
</reference>